<dbReference type="PANTHER" id="PTHR24198">
    <property type="entry name" value="ANKYRIN REPEAT AND PROTEIN KINASE DOMAIN-CONTAINING PROTEIN"/>
    <property type="match status" value="1"/>
</dbReference>
<dbReference type="Pfam" id="PF12796">
    <property type="entry name" value="Ank_2"/>
    <property type="match status" value="1"/>
</dbReference>
<dbReference type="PANTHER" id="PTHR24198:SF165">
    <property type="entry name" value="ANKYRIN REPEAT-CONTAINING PROTEIN-RELATED"/>
    <property type="match status" value="1"/>
</dbReference>
<dbReference type="Gene3D" id="1.25.40.20">
    <property type="entry name" value="Ankyrin repeat-containing domain"/>
    <property type="match status" value="2"/>
</dbReference>
<proteinExistence type="predicted"/>
<reference evidence="4" key="1">
    <citation type="submission" date="2018-10" db="EMBL/GenBank/DDBJ databases">
        <title>Hidden diversity of soil giant viruses.</title>
        <authorList>
            <person name="Schulz F."/>
            <person name="Alteio L."/>
            <person name="Goudeau D."/>
            <person name="Ryan E.M."/>
            <person name="Malmstrom R.R."/>
            <person name="Blanchard J."/>
            <person name="Woyke T."/>
        </authorList>
    </citation>
    <scope>NUCLEOTIDE SEQUENCE</scope>
    <source>
        <strain evidence="4">EDV1</strain>
    </source>
</reference>
<evidence type="ECO:0000256" key="1">
    <source>
        <dbReference type="ARBA" id="ARBA00022737"/>
    </source>
</evidence>
<evidence type="ECO:0000256" key="3">
    <source>
        <dbReference type="SAM" id="Coils"/>
    </source>
</evidence>
<dbReference type="InterPro" id="IPR002110">
    <property type="entry name" value="Ankyrin_rpt"/>
</dbReference>
<dbReference type="SMART" id="SM00248">
    <property type="entry name" value="ANK"/>
    <property type="match status" value="9"/>
</dbReference>
<dbReference type="InterPro" id="IPR036770">
    <property type="entry name" value="Ankyrin_rpt-contain_sf"/>
</dbReference>
<evidence type="ECO:0000313" key="4">
    <source>
        <dbReference type="EMBL" id="AYV78097.1"/>
    </source>
</evidence>
<organism evidence="4">
    <name type="scientific">Edafosvirus sp</name>
    <dbReference type="NCBI Taxonomy" id="2487765"/>
    <lineage>
        <taxon>Viruses</taxon>
        <taxon>Varidnaviria</taxon>
        <taxon>Bamfordvirae</taxon>
        <taxon>Nucleocytoviricota</taxon>
        <taxon>Megaviricetes</taxon>
        <taxon>Imitervirales</taxon>
        <taxon>Mimiviridae</taxon>
        <taxon>Klosneuvirinae</taxon>
    </lineage>
</organism>
<evidence type="ECO:0000256" key="2">
    <source>
        <dbReference type="ARBA" id="ARBA00023043"/>
    </source>
</evidence>
<keyword evidence="1" id="KW-0677">Repeat</keyword>
<keyword evidence="3" id="KW-0175">Coiled coil</keyword>
<gene>
    <name evidence="4" type="ORF">Edafosvirus5_15</name>
</gene>
<dbReference type="EMBL" id="MK072070">
    <property type="protein sequence ID" value="AYV78097.1"/>
    <property type="molecule type" value="Genomic_DNA"/>
</dbReference>
<accession>A0A3G4ZT96</accession>
<protein>
    <submittedName>
        <fullName evidence="4">Ankyrin repeat-containing protein</fullName>
    </submittedName>
</protein>
<name>A0A3G4ZT96_9VIRU</name>
<keyword evidence="2" id="KW-0040">ANK repeat</keyword>
<dbReference type="PROSITE" id="PS50088">
    <property type="entry name" value="ANK_REPEAT"/>
    <property type="match status" value="1"/>
</dbReference>
<feature type="coiled-coil region" evidence="3">
    <location>
        <begin position="613"/>
        <end position="675"/>
    </location>
</feature>
<sequence>MNDVTINKYIEEYVMLDPYIVQRSVMRAIDNNHKDKIAILKAAMHVGLDMKNEDLLNYAVTKGDFFVVGLLVNAGANIHFKYNDNSTLLHMCCKLGNKFLLKYFIDKGLKINELNDSGESPVMACVLTNNADCLQLLLENGALAQFFNNKKEKISPLMIALIQLDKDEKQKNKNKIITLLINSIKKSNQKLLNNEIECLNMLIRKKHYDVLKIIVSALPYVVNEFRDYKDNTLLHSAFALNLTNFINYLIQIPELDFNLKNDFDMTYLHLACHDNNTALIKLIYDKCPELIKSVCMDERTCIGYILLPKEKIIKDEDTIIENIKFLVSKKLNINNRDNHGMRAIELGIQYYSTKVVAELIELGSNIKDEKRHDHIYYPISNNDLVSVATQLGKIEIVKLLIQKKAKIQLHNKIPIALLVGIMYAQTNILLYLLEQKIIKKYLNEKTNKFLIDLMIERYYIEKSVLAHLTDQPEICNLLENNNDKINMSNIKGLNLFFSTYIPTYKFEKRYVLGCIHLLLLFFHKLNNYKGRKTTVRIFDIIKFICDNTEDTEQINCLIQAICFKLGQLKFKEFRNIVKKFIKLSSDNKFDTDEVENIIKNFTENLSKEECNNISELNKNVIQLLNNKNSKKKNDGNNNSNGNIACDIISDTSDTIEEIIDENDKDEDDITEKKETIICYQNEIIQNNDPENIQKKLFKLRWPTKLKHYDMMINKLQNNKDIYKINPNNIITETINEKSKNIIRSTIYSLEGYNKPSIWIKTYAPNIGRDDKCDDNHMFSFYLDSKLKDFNCIENKSHDTTHNGKYFYMLYFYGEIEIKNTKTKCVYEYFINSYGTLFHRLCRLLDNDIIPRNVLSKLPI</sequence>
<dbReference type="SUPFAM" id="SSF48403">
    <property type="entry name" value="Ankyrin repeat"/>
    <property type="match status" value="1"/>
</dbReference>